<protein>
    <submittedName>
        <fullName evidence="10">Laccase-like</fullName>
    </submittedName>
</protein>
<dbReference type="Pfam" id="PF07732">
    <property type="entry name" value="Cu-oxidase_3"/>
    <property type="match status" value="1"/>
</dbReference>
<feature type="domain" description="Plastocyanin-like" evidence="7">
    <location>
        <begin position="472"/>
        <end position="623"/>
    </location>
</feature>
<keyword evidence="5" id="KW-0812">Transmembrane</keyword>
<keyword evidence="5" id="KW-0472">Membrane</keyword>
<keyword evidence="5" id="KW-1133">Transmembrane helix</keyword>
<dbReference type="RefSeq" id="XP_022306786.1">
    <property type="nucleotide sequence ID" value="XM_022451078.1"/>
</dbReference>
<comment type="similarity">
    <text evidence="1">Belongs to the multicopper oxidase family.</text>
</comment>
<accession>A0A8B8BV61</accession>
<dbReference type="InterPro" id="IPR045087">
    <property type="entry name" value="Cu-oxidase_fam"/>
</dbReference>
<reference evidence="10" key="2">
    <citation type="submission" date="2025-08" db="UniProtKB">
        <authorList>
            <consortium name="RefSeq"/>
        </authorList>
    </citation>
    <scope>IDENTIFICATION</scope>
    <source>
        <tissue evidence="10">Whole sample</tissue>
    </source>
</reference>
<evidence type="ECO:0000256" key="3">
    <source>
        <dbReference type="ARBA" id="ARBA00023002"/>
    </source>
</evidence>
<dbReference type="OrthoDB" id="2121828at2759"/>
<dbReference type="Pfam" id="PF07731">
    <property type="entry name" value="Cu-oxidase_2"/>
    <property type="match status" value="1"/>
</dbReference>
<dbReference type="GO" id="GO:0006826">
    <property type="term" value="P:iron ion transport"/>
    <property type="evidence" value="ECO:0007669"/>
    <property type="project" value="TreeGrafter"/>
</dbReference>
<evidence type="ECO:0000256" key="1">
    <source>
        <dbReference type="ARBA" id="ARBA00010609"/>
    </source>
</evidence>
<dbReference type="PANTHER" id="PTHR11709">
    <property type="entry name" value="MULTI-COPPER OXIDASE"/>
    <property type="match status" value="1"/>
</dbReference>
<gene>
    <name evidence="10" type="primary">LOC111113091</name>
</gene>
<organism evidence="9 10">
    <name type="scientific">Crassostrea virginica</name>
    <name type="common">Eastern oyster</name>
    <dbReference type="NCBI Taxonomy" id="6565"/>
    <lineage>
        <taxon>Eukaryota</taxon>
        <taxon>Metazoa</taxon>
        <taxon>Spiralia</taxon>
        <taxon>Lophotrochozoa</taxon>
        <taxon>Mollusca</taxon>
        <taxon>Bivalvia</taxon>
        <taxon>Autobranchia</taxon>
        <taxon>Pteriomorphia</taxon>
        <taxon>Ostreida</taxon>
        <taxon>Ostreoidea</taxon>
        <taxon>Ostreidae</taxon>
        <taxon>Crassostrea</taxon>
    </lineage>
</organism>
<dbReference type="GO" id="GO:0005507">
    <property type="term" value="F:copper ion binding"/>
    <property type="evidence" value="ECO:0007669"/>
    <property type="project" value="InterPro"/>
</dbReference>
<proteinExistence type="inferred from homology"/>
<dbReference type="CDD" id="cd13858">
    <property type="entry name" value="CuRO_1_tcLCC2_insect_like"/>
    <property type="match status" value="1"/>
</dbReference>
<dbReference type="InterPro" id="IPR001117">
    <property type="entry name" value="Cu-oxidase_2nd"/>
</dbReference>
<evidence type="ECO:0000259" key="7">
    <source>
        <dbReference type="Pfam" id="PF07731"/>
    </source>
</evidence>
<dbReference type="GeneID" id="111113091"/>
<evidence type="ECO:0000259" key="6">
    <source>
        <dbReference type="Pfam" id="PF00394"/>
    </source>
</evidence>
<evidence type="ECO:0000256" key="2">
    <source>
        <dbReference type="ARBA" id="ARBA00022723"/>
    </source>
</evidence>
<dbReference type="Pfam" id="PF00394">
    <property type="entry name" value="Cu-oxidase"/>
    <property type="match status" value="1"/>
</dbReference>
<dbReference type="InterPro" id="IPR011707">
    <property type="entry name" value="Cu-oxidase-like_N"/>
</dbReference>
<dbReference type="SUPFAM" id="SSF49503">
    <property type="entry name" value="Cupredoxins"/>
    <property type="match status" value="3"/>
</dbReference>
<keyword evidence="9" id="KW-1185">Reference proteome</keyword>
<dbReference type="GO" id="GO:0016491">
    <property type="term" value="F:oxidoreductase activity"/>
    <property type="evidence" value="ECO:0007669"/>
    <property type="project" value="UniProtKB-KW"/>
</dbReference>
<evidence type="ECO:0000313" key="10">
    <source>
        <dbReference type="RefSeq" id="XP_022306786.1"/>
    </source>
</evidence>
<reference evidence="9" key="1">
    <citation type="submission" date="2024-06" db="UniProtKB">
        <authorList>
            <consortium name="RefSeq"/>
        </authorList>
    </citation>
    <scope>NUCLEOTIDE SEQUENCE [LARGE SCALE GENOMIC DNA]</scope>
</reference>
<feature type="domain" description="Plastocyanin-like" evidence="6">
    <location>
        <begin position="247"/>
        <end position="367"/>
    </location>
</feature>
<feature type="transmembrane region" description="Helical" evidence="5">
    <location>
        <begin position="658"/>
        <end position="684"/>
    </location>
</feature>
<dbReference type="CDD" id="cd13905">
    <property type="entry name" value="CuRO_3_tcLLC2_insect_like"/>
    <property type="match status" value="1"/>
</dbReference>
<keyword evidence="4" id="KW-0186">Copper</keyword>
<sequence>MLSLYQTVQKTRTLSPVSMNLARKEIFLKLTYELLLLVSLIDRYVEGFICEKKADHCETSLVIDYGFTMIDSEYGPVYTDNRKLFALKNSSIEVPLENVNTADGWNATQQLLTANKSMPGPTIFLYKDQSITIIVQNNLLNEAVTIHWHGIDQYGWPAMDGVAFVTQCPILPGQSFNYTFQPRFSGTYWYHSHVGNQRDMGLFGAFIVRKRVEDVPYEYQQIIQLHEWNHLYGAITLLKANLNGIDSSESMSILINGKGEFGDNMAPLQNYTVDINKKNLFRMINVGSASTFLFSVPGISLIVKETDGFPILETTVDEIIIYPAERYDFELDLRNKDPGMYNMRVHILKGKKLEKDEKIHGTAFLHVTNLRSTTVKPLDTTDRENKTVLNCPFGVYPNSPNTKCIPVSQLNSNEASLSLRFDLISRSQESSTFFLNFGFPKPEGYSSINGHRFIWPTVSALSQPSEVDTSCSGCDSETSCKCTHALTLKTGSEIIMVLTNVGSGSFNSHPIHMHGHTFEVLKMGFPTVTEDGNLEPSNDILCSTTLPNKDSQCNNAVWKDSSWNDYHNIPGINLLDPVLKDTVVVPYGGYSVIRIWATNPGIWFMHCHIDRHMAEGMAVMLNESFEEVKQFLPDGLPTCHSFMPQDASHASESSDGSYVSALIGFSAMSVLFFLLLVILVIILFRNLKTKLKKKQE</sequence>
<dbReference type="InterPro" id="IPR002355">
    <property type="entry name" value="Cu_oxidase_Cu_BS"/>
</dbReference>
<name>A0A8B8BV61_CRAVI</name>
<dbReference type="Proteomes" id="UP000694844">
    <property type="component" value="Chromosome 1"/>
</dbReference>
<dbReference type="InterPro" id="IPR011706">
    <property type="entry name" value="Cu-oxidase_C"/>
</dbReference>
<dbReference type="Gene3D" id="2.60.40.420">
    <property type="entry name" value="Cupredoxins - blue copper proteins"/>
    <property type="match status" value="3"/>
</dbReference>
<keyword evidence="2" id="KW-0479">Metal-binding</keyword>
<evidence type="ECO:0000256" key="5">
    <source>
        <dbReference type="SAM" id="Phobius"/>
    </source>
</evidence>
<dbReference type="GO" id="GO:0005886">
    <property type="term" value="C:plasma membrane"/>
    <property type="evidence" value="ECO:0007669"/>
    <property type="project" value="TreeGrafter"/>
</dbReference>
<dbReference type="InterPro" id="IPR008972">
    <property type="entry name" value="Cupredoxin"/>
</dbReference>
<evidence type="ECO:0000259" key="8">
    <source>
        <dbReference type="Pfam" id="PF07732"/>
    </source>
</evidence>
<dbReference type="InterPro" id="IPR033138">
    <property type="entry name" value="Cu_oxidase_CS"/>
</dbReference>
<dbReference type="PROSITE" id="PS00079">
    <property type="entry name" value="MULTICOPPER_OXIDASE1"/>
    <property type="match status" value="2"/>
</dbReference>
<evidence type="ECO:0000313" key="9">
    <source>
        <dbReference type="Proteomes" id="UP000694844"/>
    </source>
</evidence>
<dbReference type="PROSITE" id="PS00080">
    <property type="entry name" value="MULTICOPPER_OXIDASE2"/>
    <property type="match status" value="1"/>
</dbReference>
<dbReference type="PANTHER" id="PTHR11709:SF394">
    <property type="entry name" value="FI03373P-RELATED"/>
    <property type="match status" value="1"/>
</dbReference>
<evidence type="ECO:0000256" key="4">
    <source>
        <dbReference type="ARBA" id="ARBA00023008"/>
    </source>
</evidence>
<dbReference type="KEGG" id="cvn:111113091"/>
<feature type="domain" description="Plastocyanin-like" evidence="8">
    <location>
        <begin position="107"/>
        <end position="211"/>
    </location>
</feature>
<keyword evidence="3" id="KW-0560">Oxidoreductase</keyword>
<dbReference type="AlphaFoldDB" id="A0A8B8BV61"/>